<dbReference type="PROSITE" id="PS51257">
    <property type="entry name" value="PROKAR_LIPOPROTEIN"/>
    <property type="match status" value="1"/>
</dbReference>
<dbReference type="InterPro" id="IPR044665">
    <property type="entry name" value="E_coli_cyclophilin_A-like"/>
</dbReference>
<sequence>MKRLIASFVLAAASCAAFAANPQVELNTSQGKIVLELYPEKAPQTVANFLQYVKEKQYDGVIFHRVISDFMIQGGGFTPDMKEKPTRAPIKNEANNGLKNDSYTIAMARTQDPHSASAQFFINVKNNDFLNFRNESVQGWGYAVFGKVVEGQKVVDKIKVVPTTTVSYYQDVPATPVVILSARELPAAASKPAKAASKASQAK</sequence>
<evidence type="ECO:0000313" key="7">
    <source>
        <dbReference type="Proteomes" id="UP000604481"/>
    </source>
</evidence>
<evidence type="ECO:0000256" key="1">
    <source>
        <dbReference type="ARBA" id="ARBA00007365"/>
    </source>
</evidence>
<keyword evidence="4" id="KW-0732">Signal</keyword>
<dbReference type="InterPro" id="IPR029000">
    <property type="entry name" value="Cyclophilin-like_dom_sf"/>
</dbReference>
<gene>
    <name evidence="6" type="ORF">INR99_13215</name>
</gene>
<dbReference type="SUPFAM" id="SSF50891">
    <property type="entry name" value="Cyclophilin-like"/>
    <property type="match status" value="1"/>
</dbReference>
<accession>A0A8J7FQB0</accession>
<evidence type="ECO:0000256" key="2">
    <source>
        <dbReference type="ARBA" id="ARBA00023110"/>
    </source>
</evidence>
<name>A0A8J7FQB0_9NEIS</name>
<dbReference type="Gene3D" id="2.40.100.10">
    <property type="entry name" value="Cyclophilin-like"/>
    <property type="match status" value="1"/>
</dbReference>
<dbReference type="InterPro" id="IPR002130">
    <property type="entry name" value="Cyclophilin-type_PPIase_dom"/>
</dbReference>
<comment type="function">
    <text evidence="4">PPIases accelerate the folding of proteins. It catalyzes the cis-trans isomerization of proline imidic peptide bonds in oligopeptides.</text>
</comment>
<keyword evidence="2 4" id="KW-0697">Rotamase</keyword>
<proteinExistence type="inferred from homology"/>
<dbReference type="RefSeq" id="WP_194116831.1">
    <property type="nucleotide sequence ID" value="NZ_JADFUA010000008.1"/>
</dbReference>
<feature type="signal peptide" evidence="4">
    <location>
        <begin position="1"/>
        <end position="19"/>
    </location>
</feature>
<dbReference type="PRINTS" id="PR00153">
    <property type="entry name" value="CSAPPISMRASE"/>
</dbReference>
<dbReference type="AlphaFoldDB" id="A0A8J7FQB0"/>
<dbReference type="GO" id="GO:0003755">
    <property type="term" value="F:peptidyl-prolyl cis-trans isomerase activity"/>
    <property type="evidence" value="ECO:0007669"/>
    <property type="project" value="UniProtKB-UniRule"/>
</dbReference>
<feature type="domain" description="PPIase cyclophilin-type" evidence="5">
    <location>
        <begin position="31"/>
        <end position="184"/>
    </location>
</feature>
<evidence type="ECO:0000256" key="4">
    <source>
        <dbReference type="RuleBase" id="RU363019"/>
    </source>
</evidence>
<feature type="chain" id="PRO_5035339722" description="Peptidyl-prolyl cis-trans isomerase" evidence="4">
    <location>
        <begin position="20"/>
        <end position="203"/>
    </location>
</feature>
<keyword evidence="7" id="KW-1185">Reference proteome</keyword>
<comment type="similarity">
    <text evidence="1 4">Belongs to the cyclophilin-type PPIase family.</text>
</comment>
<reference evidence="6 7" key="1">
    <citation type="submission" date="2020-10" db="EMBL/GenBank/DDBJ databases">
        <title>The genome sequence of Chitinilyticum litopenaei 4Y14.</title>
        <authorList>
            <person name="Liu Y."/>
        </authorList>
    </citation>
    <scope>NUCLEOTIDE SEQUENCE [LARGE SCALE GENOMIC DNA]</scope>
    <source>
        <strain evidence="6 7">4Y14</strain>
    </source>
</reference>
<dbReference type="Proteomes" id="UP000604481">
    <property type="component" value="Unassembled WGS sequence"/>
</dbReference>
<comment type="caution">
    <text evidence="6">The sequence shown here is derived from an EMBL/GenBank/DDBJ whole genome shotgun (WGS) entry which is preliminary data.</text>
</comment>
<dbReference type="PROSITE" id="PS50072">
    <property type="entry name" value="CSA_PPIASE_2"/>
    <property type="match status" value="1"/>
</dbReference>
<evidence type="ECO:0000313" key="6">
    <source>
        <dbReference type="EMBL" id="MBE9610304.1"/>
    </source>
</evidence>
<keyword evidence="3 4" id="KW-0413">Isomerase</keyword>
<protein>
    <recommendedName>
        <fullName evidence="4">Peptidyl-prolyl cis-trans isomerase</fullName>
        <shortName evidence="4">PPIase</shortName>
        <ecNumber evidence="4">5.2.1.8</ecNumber>
    </recommendedName>
</protein>
<dbReference type="EC" id="5.2.1.8" evidence="4"/>
<dbReference type="Pfam" id="PF00160">
    <property type="entry name" value="Pro_isomerase"/>
    <property type="match status" value="1"/>
</dbReference>
<dbReference type="EMBL" id="JADFUA010000008">
    <property type="protein sequence ID" value="MBE9610304.1"/>
    <property type="molecule type" value="Genomic_DNA"/>
</dbReference>
<evidence type="ECO:0000256" key="3">
    <source>
        <dbReference type="ARBA" id="ARBA00023235"/>
    </source>
</evidence>
<dbReference type="PANTHER" id="PTHR43246">
    <property type="entry name" value="PEPTIDYL-PROLYL CIS-TRANS ISOMERASE CYP38, CHLOROPLASTIC"/>
    <property type="match status" value="1"/>
</dbReference>
<dbReference type="PROSITE" id="PS00170">
    <property type="entry name" value="CSA_PPIASE_1"/>
    <property type="match status" value="1"/>
</dbReference>
<organism evidence="6 7">
    <name type="scientific">Chitinilyticum piscinae</name>
    <dbReference type="NCBI Taxonomy" id="2866724"/>
    <lineage>
        <taxon>Bacteria</taxon>
        <taxon>Pseudomonadati</taxon>
        <taxon>Pseudomonadota</taxon>
        <taxon>Betaproteobacteria</taxon>
        <taxon>Neisseriales</taxon>
        <taxon>Chitinibacteraceae</taxon>
        <taxon>Chitinilyticum</taxon>
    </lineage>
</organism>
<evidence type="ECO:0000259" key="5">
    <source>
        <dbReference type="PROSITE" id="PS50072"/>
    </source>
</evidence>
<dbReference type="CDD" id="cd01920">
    <property type="entry name" value="cyclophilin_EcCYP_like"/>
    <property type="match status" value="1"/>
</dbReference>
<comment type="catalytic activity">
    <reaction evidence="4">
        <text>[protein]-peptidylproline (omega=180) = [protein]-peptidylproline (omega=0)</text>
        <dbReference type="Rhea" id="RHEA:16237"/>
        <dbReference type="Rhea" id="RHEA-COMP:10747"/>
        <dbReference type="Rhea" id="RHEA-COMP:10748"/>
        <dbReference type="ChEBI" id="CHEBI:83833"/>
        <dbReference type="ChEBI" id="CHEBI:83834"/>
        <dbReference type="EC" id="5.2.1.8"/>
    </reaction>
</comment>
<dbReference type="GO" id="GO:0006457">
    <property type="term" value="P:protein folding"/>
    <property type="evidence" value="ECO:0007669"/>
    <property type="project" value="InterPro"/>
</dbReference>
<dbReference type="InterPro" id="IPR020892">
    <property type="entry name" value="Cyclophilin-type_PPIase_CS"/>
</dbReference>